<dbReference type="Pfam" id="PF00625">
    <property type="entry name" value="Guanylate_kin"/>
    <property type="match status" value="1"/>
</dbReference>
<dbReference type="HAMAP" id="MF_00328">
    <property type="entry name" value="Guanylate_kinase"/>
    <property type="match status" value="1"/>
</dbReference>
<dbReference type="RefSeq" id="WP_188941562.1">
    <property type="nucleotide sequence ID" value="NZ_BMNA01000004.1"/>
</dbReference>
<comment type="similarity">
    <text evidence="3 13">Belongs to the guanylate kinase family.</text>
</comment>
<evidence type="ECO:0000256" key="3">
    <source>
        <dbReference type="ARBA" id="ARBA00005790"/>
    </source>
</evidence>
<feature type="region of interest" description="Disordered" evidence="14">
    <location>
        <begin position="212"/>
        <end position="241"/>
    </location>
</feature>
<dbReference type="SMART" id="SM00072">
    <property type="entry name" value="GuKc"/>
    <property type="match status" value="1"/>
</dbReference>
<evidence type="ECO:0000259" key="15">
    <source>
        <dbReference type="PROSITE" id="PS50052"/>
    </source>
</evidence>
<evidence type="ECO:0000256" key="12">
    <source>
        <dbReference type="ARBA" id="ARBA00048594"/>
    </source>
</evidence>
<gene>
    <name evidence="13 16" type="primary">gmk</name>
    <name evidence="16" type="ORF">GCM10011594_21690</name>
</gene>
<feature type="compositionally biased region" description="Low complexity" evidence="14">
    <location>
        <begin position="217"/>
        <end position="228"/>
    </location>
</feature>
<keyword evidence="9 13" id="KW-0418">Kinase</keyword>
<evidence type="ECO:0000256" key="7">
    <source>
        <dbReference type="ARBA" id="ARBA00022679"/>
    </source>
</evidence>
<dbReference type="EMBL" id="BMNA01000004">
    <property type="protein sequence ID" value="GGM01258.1"/>
    <property type="molecule type" value="Genomic_DNA"/>
</dbReference>
<dbReference type="InterPro" id="IPR027417">
    <property type="entry name" value="P-loop_NTPase"/>
</dbReference>
<evidence type="ECO:0000256" key="11">
    <source>
        <dbReference type="ARBA" id="ARBA00030128"/>
    </source>
</evidence>
<comment type="caution">
    <text evidence="16">The sequence shown here is derived from an EMBL/GenBank/DDBJ whole genome shotgun (WGS) entry which is preliminary data.</text>
</comment>
<evidence type="ECO:0000256" key="9">
    <source>
        <dbReference type="ARBA" id="ARBA00022777"/>
    </source>
</evidence>
<dbReference type="Proteomes" id="UP000655208">
    <property type="component" value="Unassembled WGS sequence"/>
</dbReference>
<evidence type="ECO:0000256" key="6">
    <source>
        <dbReference type="ARBA" id="ARBA00022490"/>
    </source>
</evidence>
<comment type="catalytic activity">
    <reaction evidence="12 13">
        <text>GMP + ATP = GDP + ADP</text>
        <dbReference type="Rhea" id="RHEA:20780"/>
        <dbReference type="ChEBI" id="CHEBI:30616"/>
        <dbReference type="ChEBI" id="CHEBI:58115"/>
        <dbReference type="ChEBI" id="CHEBI:58189"/>
        <dbReference type="ChEBI" id="CHEBI:456216"/>
        <dbReference type="EC" id="2.7.4.8"/>
    </reaction>
</comment>
<name>A0A917SXL9_9ACTN</name>
<protein>
    <recommendedName>
        <fullName evidence="5 13">Guanylate kinase</fullName>
        <ecNumber evidence="4 13">2.7.4.8</ecNumber>
    </recommendedName>
    <alternativeName>
        <fullName evidence="11 13">GMP kinase</fullName>
    </alternativeName>
</protein>
<evidence type="ECO:0000313" key="17">
    <source>
        <dbReference type="Proteomes" id="UP000655208"/>
    </source>
</evidence>
<dbReference type="FunFam" id="3.30.63.10:FF:000005">
    <property type="entry name" value="Guanylate kinase"/>
    <property type="match status" value="1"/>
</dbReference>
<proteinExistence type="inferred from homology"/>
<dbReference type="EC" id="2.7.4.8" evidence="4 13"/>
<evidence type="ECO:0000256" key="4">
    <source>
        <dbReference type="ARBA" id="ARBA00012961"/>
    </source>
</evidence>
<sequence>MNPSPGADAGAPPGPGPADRAACPETDGRRGRLFVLSGPSGVGKSTVLAHLRRELPGLWYSVSVTTRSRRPGERDGVNYLFLTEDRFREMVAAHDLLEYARFAGHWYGTPRGPVEERLAAGEDVLLEIDVQGARQVRRHPDLGAAAVLVFLAPPSFAELERRLTGRGTEDPAATEARLAAARDEIAAEREFDHTVVNTDVPAAARGLVSLMAGPHPAAGSDAAVVDGASTGGHGSRPPATS</sequence>
<comment type="subcellular location">
    <subcellularLocation>
        <location evidence="2 13">Cytoplasm</location>
    </subcellularLocation>
</comment>
<evidence type="ECO:0000256" key="13">
    <source>
        <dbReference type="HAMAP-Rule" id="MF_00328"/>
    </source>
</evidence>
<dbReference type="PROSITE" id="PS00856">
    <property type="entry name" value="GUANYLATE_KINASE_1"/>
    <property type="match status" value="1"/>
</dbReference>
<dbReference type="GO" id="GO:0005829">
    <property type="term" value="C:cytosol"/>
    <property type="evidence" value="ECO:0007669"/>
    <property type="project" value="TreeGrafter"/>
</dbReference>
<evidence type="ECO:0000256" key="5">
    <source>
        <dbReference type="ARBA" id="ARBA00016296"/>
    </source>
</evidence>
<dbReference type="GO" id="GO:0005524">
    <property type="term" value="F:ATP binding"/>
    <property type="evidence" value="ECO:0007669"/>
    <property type="project" value="UniProtKB-UniRule"/>
</dbReference>
<keyword evidence="8 13" id="KW-0547">Nucleotide-binding</keyword>
<dbReference type="CDD" id="cd00071">
    <property type="entry name" value="GMPK"/>
    <property type="match status" value="1"/>
</dbReference>
<evidence type="ECO:0000256" key="8">
    <source>
        <dbReference type="ARBA" id="ARBA00022741"/>
    </source>
</evidence>
<reference evidence="16" key="2">
    <citation type="submission" date="2020-09" db="EMBL/GenBank/DDBJ databases">
        <authorList>
            <person name="Sun Q."/>
            <person name="Zhou Y."/>
        </authorList>
    </citation>
    <scope>NUCLEOTIDE SEQUENCE</scope>
    <source>
        <strain evidence="16">CGMCC 4.7308</strain>
    </source>
</reference>
<dbReference type="Gene3D" id="3.30.63.10">
    <property type="entry name" value="Guanylate Kinase phosphate binding domain"/>
    <property type="match status" value="1"/>
</dbReference>
<feature type="domain" description="Guanylate kinase-like" evidence="15">
    <location>
        <begin position="31"/>
        <end position="212"/>
    </location>
</feature>
<feature type="binding site" evidence="13">
    <location>
        <begin position="38"/>
        <end position="45"/>
    </location>
    <ligand>
        <name>ATP</name>
        <dbReference type="ChEBI" id="CHEBI:30616"/>
    </ligand>
</feature>
<dbReference type="Gene3D" id="3.40.50.300">
    <property type="entry name" value="P-loop containing nucleotide triphosphate hydrolases"/>
    <property type="match status" value="2"/>
</dbReference>
<evidence type="ECO:0000256" key="1">
    <source>
        <dbReference type="ARBA" id="ARBA00003531"/>
    </source>
</evidence>
<reference evidence="16" key="1">
    <citation type="journal article" date="2014" name="Int. J. Syst. Evol. Microbiol.">
        <title>Complete genome sequence of Corynebacterium casei LMG S-19264T (=DSM 44701T), isolated from a smear-ripened cheese.</title>
        <authorList>
            <consortium name="US DOE Joint Genome Institute (JGI-PGF)"/>
            <person name="Walter F."/>
            <person name="Albersmeier A."/>
            <person name="Kalinowski J."/>
            <person name="Ruckert C."/>
        </authorList>
    </citation>
    <scope>NUCLEOTIDE SEQUENCE</scope>
    <source>
        <strain evidence="16">CGMCC 4.7308</strain>
    </source>
</reference>
<dbReference type="GO" id="GO:0004385">
    <property type="term" value="F:GMP kinase activity"/>
    <property type="evidence" value="ECO:0007669"/>
    <property type="project" value="UniProtKB-UniRule"/>
</dbReference>
<keyword evidence="6 13" id="KW-0963">Cytoplasm</keyword>
<keyword evidence="17" id="KW-1185">Reference proteome</keyword>
<dbReference type="PANTHER" id="PTHR23117:SF13">
    <property type="entry name" value="GUANYLATE KINASE"/>
    <property type="match status" value="1"/>
</dbReference>
<dbReference type="PANTHER" id="PTHR23117">
    <property type="entry name" value="GUANYLATE KINASE-RELATED"/>
    <property type="match status" value="1"/>
</dbReference>
<dbReference type="InterPro" id="IPR017665">
    <property type="entry name" value="Guanylate_kinase"/>
</dbReference>
<evidence type="ECO:0000256" key="14">
    <source>
        <dbReference type="SAM" id="MobiDB-lite"/>
    </source>
</evidence>
<organism evidence="16 17">
    <name type="scientific">Nakamurella endophytica</name>
    <dbReference type="NCBI Taxonomy" id="1748367"/>
    <lineage>
        <taxon>Bacteria</taxon>
        <taxon>Bacillati</taxon>
        <taxon>Actinomycetota</taxon>
        <taxon>Actinomycetes</taxon>
        <taxon>Nakamurellales</taxon>
        <taxon>Nakamurellaceae</taxon>
        <taxon>Nakamurella</taxon>
    </lineage>
</organism>
<feature type="region of interest" description="Disordered" evidence="14">
    <location>
        <begin position="1"/>
        <end position="25"/>
    </location>
</feature>
<evidence type="ECO:0000256" key="10">
    <source>
        <dbReference type="ARBA" id="ARBA00022840"/>
    </source>
</evidence>
<dbReference type="InterPro" id="IPR008144">
    <property type="entry name" value="Guanylate_kin-like_dom"/>
</dbReference>
<dbReference type="InterPro" id="IPR020590">
    <property type="entry name" value="Guanylate_kinase_CS"/>
</dbReference>
<keyword evidence="10 13" id="KW-0067">ATP-binding</keyword>
<dbReference type="NCBIfam" id="TIGR03263">
    <property type="entry name" value="guanyl_kin"/>
    <property type="match status" value="1"/>
</dbReference>
<dbReference type="PROSITE" id="PS50052">
    <property type="entry name" value="GUANYLATE_KINASE_2"/>
    <property type="match status" value="1"/>
</dbReference>
<comment type="function">
    <text evidence="1 13">Essential for recycling GMP and indirectly, cGMP.</text>
</comment>
<evidence type="ECO:0000313" key="16">
    <source>
        <dbReference type="EMBL" id="GGM01258.1"/>
    </source>
</evidence>
<dbReference type="SUPFAM" id="SSF52540">
    <property type="entry name" value="P-loop containing nucleoside triphosphate hydrolases"/>
    <property type="match status" value="1"/>
</dbReference>
<dbReference type="AlphaFoldDB" id="A0A917SXL9"/>
<feature type="compositionally biased region" description="Low complexity" evidence="14">
    <location>
        <begin position="1"/>
        <end position="21"/>
    </location>
</feature>
<evidence type="ECO:0000256" key="2">
    <source>
        <dbReference type="ARBA" id="ARBA00004496"/>
    </source>
</evidence>
<keyword evidence="7 13" id="KW-0808">Transferase</keyword>
<dbReference type="InterPro" id="IPR008145">
    <property type="entry name" value="GK/Ca_channel_bsu"/>
</dbReference>
<accession>A0A917SXL9</accession>